<dbReference type="Proteomes" id="UP001519460">
    <property type="component" value="Unassembled WGS sequence"/>
</dbReference>
<dbReference type="EMBL" id="JACVVK020000009">
    <property type="protein sequence ID" value="KAK7505772.1"/>
    <property type="molecule type" value="Genomic_DNA"/>
</dbReference>
<name>A0ABD0M235_9CAEN</name>
<gene>
    <name evidence="1" type="ORF">BaRGS_00003043</name>
</gene>
<organism evidence="1 2">
    <name type="scientific">Batillaria attramentaria</name>
    <dbReference type="NCBI Taxonomy" id="370345"/>
    <lineage>
        <taxon>Eukaryota</taxon>
        <taxon>Metazoa</taxon>
        <taxon>Spiralia</taxon>
        <taxon>Lophotrochozoa</taxon>
        <taxon>Mollusca</taxon>
        <taxon>Gastropoda</taxon>
        <taxon>Caenogastropoda</taxon>
        <taxon>Sorbeoconcha</taxon>
        <taxon>Cerithioidea</taxon>
        <taxon>Batillariidae</taxon>
        <taxon>Batillaria</taxon>
    </lineage>
</organism>
<comment type="caution">
    <text evidence="1">The sequence shown here is derived from an EMBL/GenBank/DDBJ whole genome shotgun (WGS) entry which is preliminary data.</text>
</comment>
<protein>
    <submittedName>
        <fullName evidence="1">Uncharacterized protein</fullName>
    </submittedName>
</protein>
<reference evidence="1 2" key="1">
    <citation type="journal article" date="2023" name="Sci. Data">
        <title>Genome assembly of the Korean intertidal mud-creeper Batillaria attramentaria.</title>
        <authorList>
            <person name="Patra A.K."/>
            <person name="Ho P.T."/>
            <person name="Jun S."/>
            <person name="Lee S.J."/>
            <person name="Kim Y."/>
            <person name="Won Y.J."/>
        </authorList>
    </citation>
    <scope>NUCLEOTIDE SEQUENCE [LARGE SCALE GENOMIC DNA]</scope>
    <source>
        <strain evidence="1">Wonlab-2016</strain>
    </source>
</reference>
<proteinExistence type="predicted"/>
<keyword evidence="2" id="KW-1185">Reference proteome</keyword>
<accession>A0ABD0M235</accession>
<evidence type="ECO:0000313" key="2">
    <source>
        <dbReference type="Proteomes" id="UP001519460"/>
    </source>
</evidence>
<sequence>MVLFSLRGKCVLPFSTYYVPATPGEISSTFTSTVSWLERVFYYVYSAGPSGQDVQCLAGWTGYCTAFTQLDPVDKMVVTSMVALE</sequence>
<dbReference type="AlphaFoldDB" id="A0ABD0M235"/>
<evidence type="ECO:0000313" key="1">
    <source>
        <dbReference type="EMBL" id="KAK7505772.1"/>
    </source>
</evidence>